<reference evidence="2" key="3">
    <citation type="journal article" date="2013" name="Nucleic Acids Res.">
        <title>The genome of Anopheles darlingi, the main neotropical malaria vector.</title>
        <authorList>
            <person name="Marinotti O."/>
            <person name="Cerqueira G.C."/>
            <person name="de Almeida L.G."/>
            <person name="Ferro M.I."/>
            <person name="Loreto E.L."/>
            <person name="Zaha A."/>
            <person name="Teixeira S.M."/>
            <person name="Wespiser A.R."/>
            <person name="Almeida E Silva A."/>
            <person name="Schlindwein A.D."/>
            <person name="Pacheco A.C."/>
            <person name="Silva A.L."/>
            <person name="Graveley B.R."/>
            <person name="Walenz B.P."/>
            <person name="Lima Bde A."/>
            <person name="Ribeiro C.A."/>
            <person name="Nunes-Silva C.G."/>
            <person name="de Carvalho C.R."/>
            <person name="Soares C.M."/>
            <person name="de Menezes C.B."/>
            <person name="Matiolli C."/>
            <person name="Caffrey D."/>
            <person name="Araujo D.A."/>
            <person name="de Oliveira D.M."/>
            <person name="Golenbock D."/>
            <person name="Grisard E.C."/>
            <person name="Fantinatti-Garboggini F."/>
            <person name="de Carvalho F.M."/>
            <person name="Barcellos F.G."/>
            <person name="Prosdocimi F."/>
            <person name="May G."/>
            <person name="Azevedo Junior G.M."/>
            <person name="Guimaraes G.M."/>
            <person name="Goldman G.H."/>
            <person name="Padilha I.Q."/>
            <person name="Batista Jda S."/>
            <person name="Ferro J.A."/>
            <person name="Ribeiro J.M."/>
            <person name="Fietto J.L."/>
            <person name="Dabbas K.M."/>
            <person name="Cerdeira L."/>
            <person name="Agnez-Lima L.F."/>
            <person name="Brocchi M."/>
            <person name="de Carvalho M.O."/>
            <person name="Teixeira Mde M."/>
            <person name="Diniz Maia Mde M."/>
            <person name="Goldman M.H."/>
            <person name="Cruz Schneider M.P."/>
            <person name="Felipe M.S."/>
            <person name="Hungria M."/>
            <person name="Nicolas M.F."/>
            <person name="Pereira M."/>
            <person name="Montes M.A."/>
            <person name="Cantao M.E."/>
            <person name="Vincentz M."/>
            <person name="Rafael M.S."/>
            <person name="Silverman N."/>
            <person name="Stoco P.H."/>
            <person name="Souza R.C."/>
            <person name="Vicentini R."/>
            <person name="Gazzinelli R.T."/>
            <person name="Neves Rde O."/>
            <person name="Silva R."/>
            <person name="Astolfi-Filho S."/>
            <person name="Maciel T.E."/>
            <person name="Urmenyi T.P."/>
            <person name="Tadei W.P."/>
            <person name="Camargo E.P."/>
            <person name="de Vasconcelos A.T."/>
        </authorList>
    </citation>
    <scope>NUCLEOTIDE SEQUENCE</scope>
</reference>
<reference evidence="3" key="4">
    <citation type="submission" date="2015-06" db="UniProtKB">
        <authorList>
            <consortium name="EnsemblMetazoa"/>
        </authorList>
    </citation>
    <scope>IDENTIFICATION</scope>
</reference>
<keyword evidence="1" id="KW-0812">Transmembrane</keyword>
<proteinExistence type="predicted"/>
<evidence type="ECO:0000313" key="2">
    <source>
        <dbReference type="EMBL" id="ETN58212.1"/>
    </source>
</evidence>
<keyword evidence="1" id="KW-1133">Transmembrane helix</keyword>
<evidence type="ECO:0000256" key="1">
    <source>
        <dbReference type="SAM" id="Phobius"/>
    </source>
</evidence>
<feature type="transmembrane region" description="Helical" evidence="1">
    <location>
        <begin position="29"/>
        <end position="50"/>
    </location>
</feature>
<gene>
    <name evidence="2" type="ORF">AND_010204</name>
</gene>
<feature type="transmembrane region" description="Helical" evidence="1">
    <location>
        <begin position="110"/>
        <end position="132"/>
    </location>
</feature>
<reference evidence="2 4" key="1">
    <citation type="journal article" date="2010" name="BMC Genomics">
        <title>Combination of measures distinguishes pre-miRNAs from other stem-loops in the genome of the newly sequenced Anopheles darlingi.</title>
        <authorList>
            <person name="Mendes N.D."/>
            <person name="Freitas A.T."/>
            <person name="Vasconcelos A.T."/>
            <person name="Sagot M.F."/>
        </authorList>
    </citation>
    <scope>NUCLEOTIDE SEQUENCE</scope>
</reference>
<sequence length="137" mass="16335">MYFVPSFRCFQKTITIMVEKHNPSGKLQYVKMLELFADSMNVALLIHFAIYKRKISKMWLCLKGDHSKLLNDHNNHLDYRIIWKKARITYSLAYAVIYLQNEKHFRVNRFLMFVITGTPLISLSLPVFMLWIRFGTI</sequence>
<dbReference type="AlphaFoldDB" id="W5J1T6"/>
<accession>W5J1T6</accession>
<evidence type="ECO:0000313" key="4">
    <source>
        <dbReference type="Proteomes" id="UP000000673"/>
    </source>
</evidence>
<keyword evidence="1" id="KW-0472">Membrane</keyword>
<dbReference type="Proteomes" id="UP000000673">
    <property type="component" value="Unassembled WGS sequence"/>
</dbReference>
<protein>
    <submittedName>
        <fullName evidence="2 3">Uncharacterized protein</fullName>
    </submittedName>
</protein>
<dbReference type="EnsemblMetazoa" id="ADAC010204-RA">
    <property type="protein sequence ID" value="ADAC010204-PA"/>
    <property type="gene ID" value="ADAC010204"/>
</dbReference>
<dbReference type="HOGENOM" id="CLU_1866815_0_0_1"/>
<organism evidence="2">
    <name type="scientific">Anopheles darlingi</name>
    <name type="common">Mosquito</name>
    <dbReference type="NCBI Taxonomy" id="43151"/>
    <lineage>
        <taxon>Eukaryota</taxon>
        <taxon>Metazoa</taxon>
        <taxon>Ecdysozoa</taxon>
        <taxon>Arthropoda</taxon>
        <taxon>Hexapoda</taxon>
        <taxon>Insecta</taxon>
        <taxon>Pterygota</taxon>
        <taxon>Neoptera</taxon>
        <taxon>Endopterygota</taxon>
        <taxon>Diptera</taxon>
        <taxon>Nematocera</taxon>
        <taxon>Culicoidea</taxon>
        <taxon>Culicidae</taxon>
        <taxon>Anophelinae</taxon>
        <taxon>Anopheles</taxon>
    </lineage>
</organism>
<keyword evidence="4" id="KW-1185">Reference proteome</keyword>
<dbReference type="EMBL" id="ADMH02002157">
    <property type="protein sequence ID" value="ETN58212.1"/>
    <property type="molecule type" value="Genomic_DNA"/>
</dbReference>
<name>W5J1T6_ANODA</name>
<evidence type="ECO:0000313" key="3">
    <source>
        <dbReference type="EnsemblMetazoa" id="ADAC010204-PA"/>
    </source>
</evidence>
<reference evidence="2" key="2">
    <citation type="submission" date="2010-05" db="EMBL/GenBank/DDBJ databases">
        <authorList>
            <person name="Almeida L.G."/>
            <person name="Nicolas M.F."/>
            <person name="Souza R.C."/>
            <person name="Vasconcelos A.T.R."/>
        </authorList>
    </citation>
    <scope>NUCLEOTIDE SEQUENCE</scope>
</reference>
<dbReference type="VEuPathDB" id="VectorBase:ADAC010204"/>